<proteinExistence type="predicted"/>
<evidence type="ECO:0000256" key="7">
    <source>
        <dbReference type="ARBA" id="ARBA00023242"/>
    </source>
</evidence>
<dbReference type="SMART" id="SM00317">
    <property type="entry name" value="SET"/>
    <property type="match status" value="1"/>
</dbReference>
<feature type="compositionally biased region" description="Basic residues" evidence="8">
    <location>
        <begin position="367"/>
        <end position="381"/>
    </location>
</feature>
<feature type="domain" description="Post-SET" evidence="10">
    <location>
        <begin position="330"/>
        <end position="346"/>
    </location>
</feature>
<evidence type="ECO:0000256" key="8">
    <source>
        <dbReference type="SAM" id="MobiDB-lite"/>
    </source>
</evidence>
<reference evidence="13" key="1">
    <citation type="journal article" date="2013" name="Genome Announc.">
        <title>Draft genome sequence of Pseudozyma brasiliensis sp. nov. strain GHG001, a high producer of endo-1,4-xylanase isolated from an insect pest of sugarcane.</title>
        <authorList>
            <person name="Oliveira J.V.D.C."/>
            <person name="dos Santos R.A.C."/>
            <person name="Borges T.A."/>
            <person name="Riano-Pachon D.M."/>
            <person name="Goldman G.H."/>
        </authorList>
    </citation>
    <scope>NUCLEOTIDE SEQUENCE [LARGE SCALE GENOMIC DNA]</scope>
    <source>
        <strain evidence="13">GHG001</strain>
    </source>
</reference>
<feature type="region of interest" description="Disordered" evidence="8">
    <location>
        <begin position="354"/>
        <end position="391"/>
    </location>
</feature>
<feature type="compositionally biased region" description="Low complexity" evidence="8">
    <location>
        <begin position="801"/>
        <end position="818"/>
    </location>
</feature>
<evidence type="ECO:0008006" key="14">
    <source>
        <dbReference type="Google" id="ProtNLM"/>
    </source>
</evidence>
<dbReference type="OrthoDB" id="308383at2759"/>
<evidence type="ECO:0000256" key="6">
    <source>
        <dbReference type="ARBA" id="ARBA00022691"/>
    </source>
</evidence>
<dbReference type="Pfam" id="PF00856">
    <property type="entry name" value="SET"/>
    <property type="match status" value="1"/>
</dbReference>
<feature type="region of interest" description="Disordered" evidence="8">
    <location>
        <begin position="603"/>
        <end position="668"/>
    </location>
</feature>
<sequence>MLDDDLSELSDASDMSMDSAQPSQLSRRSKAVGAKRMKRASKQDKDGKLYHVVGLYAGEADAVASTSSRRAAELPNAVLPTPIHFGAKLLTEEREFCLPYPIHQSKDQLRDKVNAKRKPPRYHLISKNKYFSRPKLQGEVPLCSCKPGSGCGADCINRMLQFICDPKTCPSASNCTNISLGRRPSIKTTTAYYGRRGFGLKTLEPIKQDDFIDEYRGEVIDLSEAGKRVTEEYKATGNYYLLDYDSAAGELLDGGRKGNITRFANHSCDPNCRIEKFIICGTDEALSAEFQIGLFANRDIEAGEELTYNYGWAAFQPRDNLTGAPTAQVPTEPCLCGAVNCSGILGGKKATVPKGAADEMKANSRTKTAKGRGKGKGKTRKAGPGSRVRMRAMTPLLTASRLSAAAMPSSALLSPKVGRSSRKREQAQASLNLLNKMVLKRQERSAREAAETASSASAPLTGGSMDANATRVQPNGGPNDDDASAQSVLDPSAKGRKAASTSRVSALSGLAGEPAIAPATSIALSEALTASASNASKEAGTSQSAATSAQANGDSTPSRAAASGLVARLPILKKFGAKRTGGAFGRAATAARGTKDRRWTAAEALTSDDDDTSSLGRELSDSDEPAADAKGQEGGKKRRQASTDGARRPGRRGRHKLQLSGEEAERRAAERRARNAFLARVRRASKRGIVIEDPTQHPLKKISIECAAAPDNTYIPDLPSSLVTLGMSTADARRARNAFLARVRRAMKRGYVKEVAIKMAAKPLPGDPERDTPIMRAQRTRMEKIQQEAADELYGRPRSRGAAPEASGSQAAAAGADESWVDESSWAQ</sequence>
<evidence type="ECO:0000256" key="4">
    <source>
        <dbReference type="ARBA" id="ARBA00022603"/>
    </source>
</evidence>
<evidence type="ECO:0000313" key="13">
    <source>
        <dbReference type="Proteomes" id="UP000019377"/>
    </source>
</evidence>
<feature type="region of interest" description="Disordered" evidence="8">
    <location>
        <begin position="404"/>
        <end position="426"/>
    </location>
</feature>
<dbReference type="InterPro" id="IPR003616">
    <property type="entry name" value="Post-SET_dom"/>
</dbReference>
<dbReference type="InterPro" id="IPR006560">
    <property type="entry name" value="AWS_dom"/>
</dbReference>
<dbReference type="Proteomes" id="UP000019377">
    <property type="component" value="Unassembled WGS sequence"/>
</dbReference>
<evidence type="ECO:0000259" key="10">
    <source>
        <dbReference type="PROSITE" id="PS50868"/>
    </source>
</evidence>
<feature type="compositionally biased region" description="Low complexity" evidence="8">
    <location>
        <begin position="541"/>
        <end position="551"/>
    </location>
</feature>
<dbReference type="InterPro" id="IPR050777">
    <property type="entry name" value="SET2_Histone-Lys_MeTrsfase"/>
</dbReference>
<dbReference type="PROSITE" id="PS50280">
    <property type="entry name" value="SET"/>
    <property type="match status" value="1"/>
</dbReference>
<keyword evidence="6" id="KW-0949">S-adenosyl-L-methionine</keyword>
<dbReference type="PROSITE" id="PS51215">
    <property type="entry name" value="AWS"/>
    <property type="match status" value="1"/>
</dbReference>
<dbReference type="PROSITE" id="PS50868">
    <property type="entry name" value="POST_SET"/>
    <property type="match status" value="1"/>
</dbReference>
<evidence type="ECO:0000259" key="9">
    <source>
        <dbReference type="PROSITE" id="PS50280"/>
    </source>
</evidence>
<keyword evidence="13" id="KW-1185">Reference proteome</keyword>
<keyword evidence="3" id="KW-0158">Chromosome</keyword>
<dbReference type="HOGENOM" id="CLU_342282_0_0_1"/>
<comment type="subcellular location">
    <subcellularLocation>
        <location evidence="2">Chromosome</location>
    </subcellularLocation>
    <subcellularLocation>
        <location evidence="1">Nucleus</location>
    </subcellularLocation>
</comment>
<dbReference type="Gene3D" id="2.170.270.10">
    <property type="entry name" value="SET domain"/>
    <property type="match status" value="1"/>
</dbReference>
<organism evidence="12 13">
    <name type="scientific">Kalmanozyma brasiliensis (strain GHG001)</name>
    <name type="common">Yeast</name>
    <name type="synonym">Pseudozyma brasiliensis</name>
    <dbReference type="NCBI Taxonomy" id="1365824"/>
    <lineage>
        <taxon>Eukaryota</taxon>
        <taxon>Fungi</taxon>
        <taxon>Dikarya</taxon>
        <taxon>Basidiomycota</taxon>
        <taxon>Ustilaginomycotina</taxon>
        <taxon>Ustilaginomycetes</taxon>
        <taxon>Ustilaginales</taxon>
        <taxon>Ustilaginaceae</taxon>
        <taxon>Kalmanozyma</taxon>
    </lineage>
</organism>
<evidence type="ECO:0000256" key="5">
    <source>
        <dbReference type="ARBA" id="ARBA00022679"/>
    </source>
</evidence>
<dbReference type="FunFam" id="2.170.270.10:FF:000082">
    <property type="entry name" value="Histone-lysine N-methyltransferase"/>
    <property type="match status" value="1"/>
</dbReference>
<dbReference type="GO" id="GO:0005694">
    <property type="term" value="C:chromosome"/>
    <property type="evidence" value="ECO:0007669"/>
    <property type="project" value="UniProtKB-SubCell"/>
</dbReference>
<evidence type="ECO:0000313" key="12">
    <source>
        <dbReference type="EMBL" id="EST10018.1"/>
    </source>
</evidence>
<dbReference type="InterPro" id="IPR046341">
    <property type="entry name" value="SET_dom_sf"/>
</dbReference>
<dbReference type="STRING" id="1365824.V5F133"/>
<protein>
    <recommendedName>
        <fullName evidence="14">Histone-lysine N-methyltransferase</fullName>
    </recommendedName>
</protein>
<dbReference type="PANTHER" id="PTHR22884">
    <property type="entry name" value="SET DOMAIN PROTEINS"/>
    <property type="match status" value="1"/>
</dbReference>
<dbReference type="SUPFAM" id="SSF82199">
    <property type="entry name" value="SET domain"/>
    <property type="match status" value="1"/>
</dbReference>
<keyword evidence="7" id="KW-0539">Nucleus</keyword>
<feature type="compositionally biased region" description="Low complexity" evidence="8">
    <location>
        <begin position="9"/>
        <end position="20"/>
    </location>
</feature>
<name>V5F133_KALBG</name>
<evidence type="ECO:0000256" key="3">
    <source>
        <dbReference type="ARBA" id="ARBA00022454"/>
    </source>
</evidence>
<gene>
    <name evidence="12" type="ORF">PSEUBRA_SCAF1g00452</name>
</gene>
<evidence type="ECO:0000259" key="11">
    <source>
        <dbReference type="PROSITE" id="PS51215"/>
    </source>
</evidence>
<dbReference type="GO" id="GO:0042054">
    <property type="term" value="F:histone methyltransferase activity"/>
    <property type="evidence" value="ECO:0007669"/>
    <property type="project" value="InterPro"/>
</dbReference>
<feature type="compositionally biased region" description="Low complexity" evidence="8">
    <location>
        <begin position="404"/>
        <end position="414"/>
    </location>
</feature>
<dbReference type="SMART" id="SM00570">
    <property type="entry name" value="AWS"/>
    <property type="match status" value="1"/>
</dbReference>
<feature type="compositionally biased region" description="Basic residues" evidence="8">
    <location>
        <begin position="648"/>
        <end position="657"/>
    </location>
</feature>
<dbReference type="AlphaFoldDB" id="V5F133"/>
<dbReference type="eggNOG" id="KOG1083">
    <property type="taxonomic scope" value="Eukaryota"/>
</dbReference>
<feature type="region of interest" description="Disordered" evidence="8">
    <location>
        <begin position="780"/>
        <end position="828"/>
    </location>
</feature>
<feature type="region of interest" description="Disordered" evidence="8">
    <location>
        <begin position="1"/>
        <end position="43"/>
    </location>
</feature>
<feature type="compositionally biased region" description="Basic residues" evidence="8">
    <location>
        <begin position="27"/>
        <end position="40"/>
    </location>
</feature>
<keyword evidence="5" id="KW-0808">Transferase</keyword>
<dbReference type="Pfam" id="PF17907">
    <property type="entry name" value="AWS"/>
    <property type="match status" value="1"/>
</dbReference>
<dbReference type="InterPro" id="IPR001214">
    <property type="entry name" value="SET_dom"/>
</dbReference>
<accession>V5F133</accession>
<evidence type="ECO:0000256" key="1">
    <source>
        <dbReference type="ARBA" id="ARBA00004123"/>
    </source>
</evidence>
<feature type="region of interest" description="Disordered" evidence="8">
    <location>
        <begin position="539"/>
        <end position="559"/>
    </location>
</feature>
<dbReference type="GeneID" id="27418643"/>
<dbReference type="GO" id="GO:0005634">
    <property type="term" value="C:nucleus"/>
    <property type="evidence" value="ECO:0007669"/>
    <property type="project" value="UniProtKB-SubCell"/>
</dbReference>
<dbReference type="GO" id="GO:0032259">
    <property type="term" value="P:methylation"/>
    <property type="evidence" value="ECO:0007669"/>
    <property type="project" value="UniProtKB-KW"/>
</dbReference>
<feature type="domain" description="AWS" evidence="11">
    <location>
        <begin position="138"/>
        <end position="184"/>
    </location>
</feature>
<dbReference type="EMBL" id="KI545851">
    <property type="protein sequence ID" value="EST10018.1"/>
    <property type="molecule type" value="Genomic_DNA"/>
</dbReference>
<feature type="region of interest" description="Disordered" evidence="8">
    <location>
        <begin position="442"/>
        <end position="500"/>
    </location>
</feature>
<feature type="domain" description="SET" evidence="9">
    <location>
        <begin position="182"/>
        <end position="311"/>
    </location>
</feature>
<evidence type="ECO:0000256" key="2">
    <source>
        <dbReference type="ARBA" id="ARBA00004286"/>
    </source>
</evidence>
<keyword evidence="4" id="KW-0489">Methyltransferase</keyword>